<feature type="region of interest" description="Disordered" evidence="7">
    <location>
        <begin position="16"/>
        <end position="38"/>
    </location>
</feature>
<dbReference type="GO" id="GO:0005634">
    <property type="term" value="C:nucleus"/>
    <property type="evidence" value="ECO:0007669"/>
    <property type="project" value="TreeGrafter"/>
</dbReference>
<keyword evidence="6" id="KW-0175">Coiled coil</keyword>
<proteinExistence type="inferred from homology"/>
<comment type="similarity">
    <text evidence="5">Belongs to the TRAFAC class myosin-kinesin ATPase superfamily. Kinesin family.</text>
</comment>
<name>A0A9P8A859_MORAP</name>
<feature type="region of interest" description="Disordered" evidence="7">
    <location>
        <begin position="1090"/>
        <end position="1123"/>
    </location>
</feature>
<feature type="region of interest" description="Disordered" evidence="7">
    <location>
        <begin position="701"/>
        <end position="720"/>
    </location>
</feature>
<keyword evidence="1" id="KW-0493">Microtubule</keyword>
<dbReference type="PROSITE" id="PS50067">
    <property type="entry name" value="KINESIN_MOTOR_2"/>
    <property type="match status" value="1"/>
</dbReference>
<keyword evidence="2 5" id="KW-0547">Nucleotide-binding</keyword>
<evidence type="ECO:0000256" key="6">
    <source>
        <dbReference type="SAM" id="Coils"/>
    </source>
</evidence>
<dbReference type="GO" id="GO:0016887">
    <property type="term" value="F:ATP hydrolysis activity"/>
    <property type="evidence" value="ECO:0007669"/>
    <property type="project" value="TreeGrafter"/>
</dbReference>
<evidence type="ECO:0000256" key="7">
    <source>
        <dbReference type="SAM" id="MobiDB-lite"/>
    </source>
</evidence>
<feature type="region of interest" description="Disordered" evidence="7">
    <location>
        <begin position="87"/>
        <end position="195"/>
    </location>
</feature>
<comment type="caution">
    <text evidence="9">The sequence shown here is derived from an EMBL/GenBank/DDBJ whole genome shotgun (WGS) entry which is preliminary data.</text>
</comment>
<dbReference type="GO" id="GO:0005871">
    <property type="term" value="C:kinesin complex"/>
    <property type="evidence" value="ECO:0007669"/>
    <property type="project" value="TreeGrafter"/>
</dbReference>
<dbReference type="InterPro" id="IPR036961">
    <property type="entry name" value="Kinesin_motor_dom_sf"/>
</dbReference>
<dbReference type="SUPFAM" id="SSF52540">
    <property type="entry name" value="P-loop containing nucleoside triphosphate hydrolases"/>
    <property type="match status" value="1"/>
</dbReference>
<feature type="region of interest" description="Disordered" evidence="7">
    <location>
        <begin position="967"/>
        <end position="1059"/>
    </location>
</feature>
<feature type="binding site" evidence="5">
    <location>
        <begin position="284"/>
        <end position="291"/>
    </location>
    <ligand>
        <name>ATP</name>
        <dbReference type="ChEBI" id="CHEBI:30616"/>
    </ligand>
</feature>
<dbReference type="EMBL" id="JAIFTL010000026">
    <property type="protein sequence ID" value="KAG9326102.1"/>
    <property type="molecule type" value="Genomic_DNA"/>
</dbReference>
<gene>
    <name evidence="9" type="ORF">KVV02_002790</name>
</gene>
<feature type="compositionally biased region" description="Acidic residues" evidence="7">
    <location>
        <begin position="1229"/>
        <end position="1253"/>
    </location>
</feature>
<keyword evidence="3 5" id="KW-0067">ATP-binding</keyword>
<dbReference type="GO" id="GO:0005524">
    <property type="term" value="F:ATP binding"/>
    <property type="evidence" value="ECO:0007669"/>
    <property type="project" value="UniProtKB-UniRule"/>
</dbReference>
<feature type="compositionally biased region" description="Basic and acidic residues" evidence="7">
    <location>
        <begin position="994"/>
        <end position="1010"/>
    </location>
</feature>
<feature type="compositionally biased region" description="Low complexity" evidence="7">
    <location>
        <begin position="1013"/>
        <end position="1029"/>
    </location>
</feature>
<reference evidence="9" key="1">
    <citation type="submission" date="2021-07" db="EMBL/GenBank/DDBJ databases">
        <title>Draft genome of Mortierella alpina, strain LL118, isolated from an aspen leaf litter sample.</title>
        <authorList>
            <person name="Yang S."/>
            <person name="Vinatzer B.A."/>
        </authorList>
    </citation>
    <scope>NUCLEOTIDE SEQUENCE</scope>
    <source>
        <strain evidence="9">LL118</strain>
    </source>
</reference>
<feature type="region of interest" description="Disordered" evidence="7">
    <location>
        <begin position="1213"/>
        <end position="1284"/>
    </location>
</feature>
<evidence type="ECO:0000313" key="9">
    <source>
        <dbReference type="EMBL" id="KAG9326102.1"/>
    </source>
</evidence>
<keyword evidence="4 5" id="KW-0505">Motor protein</keyword>
<feature type="compositionally biased region" description="Basic and acidic residues" evidence="7">
    <location>
        <begin position="971"/>
        <end position="986"/>
    </location>
</feature>
<protein>
    <recommendedName>
        <fullName evidence="8">Kinesin motor domain-containing protein</fullName>
    </recommendedName>
</protein>
<evidence type="ECO:0000256" key="3">
    <source>
        <dbReference type="ARBA" id="ARBA00022840"/>
    </source>
</evidence>
<feature type="compositionally biased region" description="Low complexity" evidence="7">
    <location>
        <begin position="702"/>
        <end position="714"/>
    </location>
</feature>
<evidence type="ECO:0000259" key="8">
    <source>
        <dbReference type="PROSITE" id="PS50067"/>
    </source>
</evidence>
<dbReference type="GO" id="GO:0007018">
    <property type="term" value="P:microtubule-based movement"/>
    <property type="evidence" value="ECO:0007669"/>
    <property type="project" value="InterPro"/>
</dbReference>
<feature type="compositionally biased region" description="Polar residues" evidence="7">
    <location>
        <begin position="106"/>
        <end position="146"/>
    </location>
</feature>
<dbReference type="InterPro" id="IPR027417">
    <property type="entry name" value="P-loop_NTPase"/>
</dbReference>
<evidence type="ECO:0000256" key="4">
    <source>
        <dbReference type="ARBA" id="ARBA00023175"/>
    </source>
</evidence>
<feature type="domain" description="Kinesin motor" evidence="8">
    <location>
        <begin position="195"/>
        <end position="639"/>
    </location>
</feature>
<feature type="non-terminal residue" evidence="9">
    <location>
        <position position="1"/>
    </location>
</feature>
<evidence type="ECO:0000313" key="10">
    <source>
        <dbReference type="Proteomes" id="UP000717515"/>
    </source>
</evidence>
<dbReference type="GO" id="GO:0005874">
    <property type="term" value="C:microtubule"/>
    <property type="evidence" value="ECO:0007669"/>
    <property type="project" value="UniProtKB-KW"/>
</dbReference>
<dbReference type="PANTHER" id="PTHR24115">
    <property type="entry name" value="KINESIN-RELATED"/>
    <property type="match status" value="1"/>
</dbReference>
<organism evidence="9 10">
    <name type="scientific">Mortierella alpina</name>
    <name type="common">Oleaginous fungus</name>
    <name type="synonym">Mortierella renispora</name>
    <dbReference type="NCBI Taxonomy" id="64518"/>
    <lineage>
        <taxon>Eukaryota</taxon>
        <taxon>Fungi</taxon>
        <taxon>Fungi incertae sedis</taxon>
        <taxon>Mucoromycota</taxon>
        <taxon>Mortierellomycotina</taxon>
        <taxon>Mortierellomycetes</taxon>
        <taxon>Mortierellales</taxon>
        <taxon>Mortierellaceae</taxon>
        <taxon>Mortierella</taxon>
    </lineage>
</organism>
<evidence type="ECO:0000256" key="5">
    <source>
        <dbReference type="PROSITE-ProRule" id="PRU00283"/>
    </source>
</evidence>
<dbReference type="InterPro" id="IPR027640">
    <property type="entry name" value="Kinesin-like_fam"/>
</dbReference>
<dbReference type="Pfam" id="PF00225">
    <property type="entry name" value="Kinesin"/>
    <property type="match status" value="1"/>
</dbReference>
<dbReference type="Proteomes" id="UP000717515">
    <property type="component" value="Unassembled WGS sequence"/>
</dbReference>
<feature type="compositionally biased region" description="Low complexity" evidence="7">
    <location>
        <begin position="27"/>
        <end position="38"/>
    </location>
</feature>
<dbReference type="PANTHER" id="PTHR24115:SF1008">
    <property type="entry name" value="KINESIN-LIKE PROTEIN SUBITO"/>
    <property type="match status" value="1"/>
</dbReference>
<accession>A0A9P8A859</accession>
<feature type="compositionally biased region" description="Polar residues" evidence="7">
    <location>
        <begin position="1048"/>
        <end position="1057"/>
    </location>
</feature>
<feature type="coiled-coil region" evidence="6">
    <location>
        <begin position="654"/>
        <end position="681"/>
    </location>
</feature>
<dbReference type="InterPro" id="IPR001752">
    <property type="entry name" value="Kinesin_motor_dom"/>
</dbReference>
<evidence type="ECO:0000256" key="1">
    <source>
        <dbReference type="ARBA" id="ARBA00022701"/>
    </source>
</evidence>
<dbReference type="PRINTS" id="PR00380">
    <property type="entry name" value="KINESINHEAVY"/>
</dbReference>
<dbReference type="Gene3D" id="3.40.850.10">
    <property type="entry name" value="Kinesin motor domain"/>
    <property type="match status" value="1"/>
</dbReference>
<feature type="compositionally biased region" description="Polar residues" evidence="7">
    <location>
        <begin position="172"/>
        <end position="195"/>
    </location>
</feature>
<evidence type="ECO:0000256" key="2">
    <source>
        <dbReference type="ARBA" id="ARBA00022741"/>
    </source>
</evidence>
<dbReference type="SMART" id="SM00129">
    <property type="entry name" value="KISc"/>
    <property type="match status" value="1"/>
</dbReference>
<sequence>MPTSYASAIVPVYSSLPKKKSHAPPESAARAGGTSAAARLQEISRTASSLPLPASTSSRSAMLTHARLVNQSRFLPPAKLYEDHLKASPKASRTQRTAPGLPLFSVRTTPSPKSANRLQSSPLNRANASMASSRKTERTQVNTRYSISDLEMKTPISIPSDDSSDDMPGNSGLHSKNTLKSAQAPPKSSESTMEPVQTFLRLRPPHPAAAGREESHSYVDILNSTDVLMTPPPSAQAKSPSKYTFTKVFDPTATQTDVFKDACAPLLTPLLKQDDCNAILFAYGASASGKTHSIIGSNIPDQAGILPRTLDVLFKSIRAIATGSGEASQYRPVGFRDVEKVDPAGLGQSMGSEKKRRSQIKTFRRMARRYSKTTGLGDPTTGFEIPTHGDSVDYDGDAIPLPKGMDYTVWISCAELYTEKIYDLLEDPAPGTQSLLLSAMGTKRQELHLKKDNSTGHKYIDGLKEVEVRTLEEALLVLGAGLGRRQVYSRLRNKFSSRSHCIFTIKVLKTPQFGSSATEDAAKGKTSVARLTIVDLAGPERFQGIKNRDQRPKEAGNINTSLMVLGHCMEVLRLNQNKSCKIPQPVPFRHSILTQLFQCALEGKSASTRVTLLIASDPHRNEFDETTQALRFASAPMDVSTPFKNDKQSFEDVISDLYEKIGVMEREREQMDEEIKAAVIEQVKNEVLGEMADRRRRERIETASAATQTPTTAPMDITTPTPTKLVSLRRASPVTSQDGSDEVHTNLGLVSEINRLKRLLEEANQRNAAWQSWHLNAPCFAPLTASRTAASPIHTGHEMAMDVEEEPASTEDQLCVVVYQAQPEPTAEGAEQERLIPITLEETVAEDAQDDEEGATTMDHALGVADDMATMDHALGVADDMATMDHALGVADDVATMDHALGVADDVTSIGVENCGLPSHSLTTPNSEEDGMQSVDEMDQLNSDESDGLNSDKGDAATTHCLTVLDPAEGPARDNAVHDKIPDVSHVDLTAETTSRDQDKLIDDHSRPDEETASLSPSSPRQSLPPASQCAVVAVDTPTGPCAHRESSTGFSSQVMSEDSEAQESSAVLMPFFSRSMEVAVDFKDVTPANEPEPTTFTPDEELPTNCTPAEELPTTFTPDEELPTTYTRDEELPTTCTRAEKLPTTCTRDEELPTTCTRAEELPTTCTRDEELPTTCTRDEELPTTCTRDEELPTSCTRDEELPTTCTRDEELPTTYTRDEEPPTTCMPDEELPTTCTPDEELPTPCTSDEELPGTCTPDEPLDLESGTRPPHNPPGSTYWGPNPFNLQDVSKNLEDVKEYGNVREYEDIEEHENIRECD</sequence>
<dbReference type="GO" id="GO:0008017">
    <property type="term" value="F:microtubule binding"/>
    <property type="evidence" value="ECO:0007669"/>
    <property type="project" value="InterPro"/>
</dbReference>
<dbReference type="GO" id="GO:0003777">
    <property type="term" value="F:microtubule motor activity"/>
    <property type="evidence" value="ECO:0007669"/>
    <property type="project" value="InterPro"/>
</dbReference>
<feature type="compositionally biased region" description="Basic and acidic residues" evidence="7">
    <location>
        <begin position="1213"/>
        <end position="1222"/>
    </location>
</feature>